<dbReference type="AlphaFoldDB" id="A0A2P5WAT4"/>
<evidence type="ECO:0000313" key="1">
    <source>
        <dbReference type="EMBL" id="PPR88167.1"/>
    </source>
</evidence>
<proteinExistence type="predicted"/>
<evidence type="ECO:0000313" key="2">
    <source>
        <dbReference type="Proteomes" id="UP000239757"/>
    </source>
</evidence>
<name>A0A2P5WAT4_GOSBA</name>
<protein>
    <submittedName>
        <fullName evidence="1">Uncharacterized protein</fullName>
    </submittedName>
</protein>
<dbReference type="OrthoDB" id="1094981at2759"/>
<gene>
    <name evidence="1" type="ORF">GOBAR_AA32522</name>
</gene>
<sequence>MLRVDNDTIKLQARDSVRLSCDRDDITNSFHENNILAQTAMQEIPRDKVMEPRTTLEERRLQIAELDEWQTKVKEKSRIHDERKQCHDKLKGESNQLKVGDKVLVDEADPPVATFEPNGAIPFAVLNIFPYGIVEVTHSEFGTFKVNSTHLKPYFDKIDSRNEEF</sequence>
<dbReference type="Proteomes" id="UP000239757">
    <property type="component" value="Unassembled WGS sequence"/>
</dbReference>
<accession>A0A2P5WAT4</accession>
<organism evidence="1 2">
    <name type="scientific">Gossypium barbadense</name>
    <name type="common">Sea Island cotton</name>
    <name type="synonym">Hibiscus barbadensis</name>
    <dbReference type="NCBI Taxonomy" id="3634"/>
    <lineage>
        <taxon>Eukaryota</taxon>
        <taxon>Viridiplantae</taxon>
        <taxon>Streptophyta</taxon>
        <taxon>Embryophyta</taxon>
        <taxon>Tracheophyta</taxon>
        <taxon>Spermatophyta</taxon>
        <taxon>Magnoliopsida</taxon>
        <taxon>eudicotyledons</taxon>
        <taxon>Gunneridae</taxon>
        <taxon>Pentapetalae</taxon>
        <taxon>rosids</taxon>
        <taxon>malvids</taxon>
        <taxon>Malvales</taxon>
        <taxon>Malvaceae</taxon>
        <taxon>Malvoideae</taxon>
        <taxon>Gossypium</taxon>
    </lineage>
</organism>
<dbReference type="EMBL" id="KZ668354">
    <property type="protein sequence ID" value="PPR88167.1"/>
    <property type="molecule type" value="Genomic_DNA"/>
</dbReference>
<reference evidence="1 2" key="1">
    <citation type="submission" date="2015-01" db="EMBL/GenBank/DDBJ databases">
        <title>Genome of allotetraploid Gossypium barbadense reveals genomic plasticity and fiber elongation in cotton evolution.</title>
        <authorList>
            <person name="Chen X."/>
            <person name="Liu X."/>
            <person name="Zhao B."/>
            <person name="Zheng H."/>
            <person name="Hu Y."/>
            <person name="Lu G."/>
            <person name="Yang C."/>
            <person name="Chen J."/>
            <person name="Shan C."/>
            <person name="Zhang L."/>
            <person name="Zhou Y."/>
            <person name="Wang L."/>
            <person name="Guo W."/>
            <person name="Bai Y."/>
            <person name="Ruan J."/>
            <person name="Shangguan X."/>
            <person name="Mao Y."/>
            <person name="Jiang J."/>
            <person name="Zhu Y."/>
            <person name="Lei J."/>
            <person name="Kang H."/>
            <person name="Chen S."/>
            <person name="He X."/>
            <person name="Wang R."/>
            <person name="Wang Y."/>
            <person name="Chen J."/>
            <person name="Wang L."/>
            <person name="Yu S."/>
            <person name="Wang B."/>
            <person name="Wei J."/>
            <person name="Song S."/>
            <person name="Lu X."/>
            <person name="Gao Z."/>
            <person name="Gu W."/>
            <person name="Deng X."/>
            <person name="Ma D."/>
            <person name="Wang S."/>
            <person name="Liang W."/>
            <person name="Fang L."/>
            <person name="Cai C."/>
            <person name="Zhu X."/>
            <person name="Zhou B."/>
            <person name="Zhang Y."/>
            <person name="Chen Z."/>
            <person name="Xu S."/>
            <person name="Zhu R."/>
            <person name="Wang S."/>
            <person name="Zhang T."/>
            <person name="Zhao G."/>
        </authorList>
    </citation>
    <scope>NUCLEOTIDE SEQUENCE [LARGE SCALE GENOMIC DNA]</scope>
    <source>
        <strain evidence="2">cv. Xinhai21</strain>
        <tissue evidence="1">Leaf</tissue>
    </source>
</reference>